<dbReference type="AlphaFoldDB" id="A0A1M5F0M0"/>
<evidence type="ECO:0000313" key="1">
    <source>
        <dbReference type="EMBL" id="SHF84771.1"/>
    </source>
</evidence>
<sequence length="555" mass="61372">MSDTQSDKHLNRRDALRLGISGAALAGAASAGLATPGLATADEAAPVEAAARPRFEDLAAANRHRLGDPVAHRRAIARADEVARREGLVQLPERKLAGDIVLLTQYQTGFRNQGARGTCFAFAAVAGMEAAYKRKYGVELDLSEHYAFHIGKAGELYPDYVTNPARHENNSSYWGFQGSSDIVDLLARAAIPEESLVPYLSGADMDRLRTSTPACGNLDWNSTQEELDAFEYLEANVSTRARHFARYRVTRFGALPWSPSSSQIESVIAGGHEVVADVPGHCVLIVGFDRRRRVYVVKNSWGEGRFIELGYDSKDWPILAGRYVIDVDDRNAAPQWDAGWIGRWKMDHDGWRGDLVIRRTTGYRSSQGQPTKLGNYYRDGRRYDVNGLTVQNGQGLRFWVADTTDRVEPGARRGQEFHAYLFSWDKVNAAGTTTWSGIPFGVSLSRSDLPGRPTRGFVANDWIGRWAMNHDGWRGTLNITSAQPLSATYVASDGRSLPVSGGVEGGRPHVLRIVIPFASDNRQQFQLFAHTWEKEVFSGLTQWGGLNFGVQGRRT</sequence>
<dbReference type="STRING" id="2017.SAMN05444320_105214"/>
<name>A0A1M5F0M0_STRHI</name>
<dbReference type="OrthoDB" id="3648721at2"/>
<dbReference type="Gene3D" id="3.90.70.10">
    <property type="entry name" value="Cysteine proteinases"/>
    <property type="match status" value="1"/>
</dbReference>
<dbReference type="PROSITE" id="PS51318">
    <property type="entry name" value="TAT"/>
    <property type="match status" value="1"/>
</dbReference>
<accession>A0A1M5F0M0</accession>
<gene>
    <name evidence="1" type="ORF">SAMN05444320_105214</name>
</gene>
<dbReference type="InterPro" id="IPR038765">
    <property type="entry name" value="Papain-like_cys_pep_sf"/>
</dbReference>
<evidence type="ECO:0008006" key="3">
    <source>
        <dbReference type="Google" id="ProtNLM"/>
    </source>
</evidence>
<dbReference type="Proteomes" id="UP000184501">
    <property type="component" value="Unassembled WGS sequence"/>
</dbReference>
<evidence type="ECO:0000313" key="2">
    <source>
        <dbReference type="Proteomes" id="UP000184501"/>
    </source>
</evidence>
<dbReference type="RefSeq" id="WP_073484264.1">
    <property type="nucleotide sequence ID" value="NZ_FQVN01000005.1"/>
</dbReference>
<dbReference type="InterPro" id="IPR006311">
    <property type="entry name" value="TAT_signal"/>
</dbReference>
<protein>
    <recommendedName>
        <fullName evidence="3">Papain family cysteine protease</fullName>
    </recommendedName>
</protein>
<keyword evidence="2" id="KW-1185">Reference proteome</keyword>
<reference evidence="1 2" key="1">
    <citation type="submission" date="2016-11" db="EMBL/GenBank/DDBJ databases">
        <authorList>
            <person name="Jaros S."/>
            <person name="Januszkiewicz K."/>
            <person name="Wedrychowicz H."/>
        </authorList>
    </citation>
    <scope>NUCLEOTIDE SEQUENCE [LARGE SCALE GENOMIC DNA]</scope>
    <source>
        <strain evidence="1 2">DSM 44523</strain>
    </source>
</reference>
<dbReference type="EMBL" id="FQVN01000005">
    <property type="protein sequence ID" value="SHF84771.1"/>
    <property type="molecule type" value="Genomic_DNA"/>
</dbReference>
<organism evidence="1 2">
    <name type="scientific">Streptoalloteichus hindustanus</name>
    <dbReference type="NCBI Taxonomy" id="2017"/>
    <lineage>
        <taxon>Bacteria</taxon>
        <taxon>Bacillati</taxon>
        <taxon>Actinomycetota</taxon>
        <taxon>Actinomycetes</taxon>
        <taxon>Pseudonocardiales</taxon>
        <taxon>Pseudonocardiaceae</taxon>
        <taxon>Streptoalloteichus</taxon>
    </lineage>
</organism>
<dbReference type="SUPFAM" id="SSF54001">
    <property type="entry name" value="Cysteine proteinases"/>
    <property type="match status" value="1"/>
</dbReference>
<proteinExistence type="predicted"/>